<dbReference type="Pfam" id="PF00266">
    <property type="entry name" value="Aminotran_5"/>
    <property type="match status" value="1"/>
</dbReference>
<evidence type="ECO:0000256" key="5">
    <source>
        <dbReference type="ARBA" id="ARBA00022898"/>
    </source>
</evidence>
<keyword evidence="7" id="KW-0411">Iron-sulfur</keyword>
<evidence type="ECO:0000313" key="11">
    <source>
        <dbReference type="Proteomes" id="UP000243180"/>
    </source>
</evidence>
<name>A0A1B4XGV5_9GAMM</name>
<keyword evidence="11" id="KW-1185">Reference proteome</keyword>
<dbReference type="InterPro" id="IPR015424">
    <property type="entry name" value="PyrdxlP-dep_Trfase"/>
</dbReference>
<dbReference type="AlphaFoldDB" id="A0A1B4XGV5"/>
<dbReference type="Gene3D" id="1.10.260.50">
    <property type="match status" value="1"/>
</dbReference>
<dbReference type="Gene3D" id="3.90.1150.10">
    <property type="entry name" value="Aspartate Aminotransferase, domain 1"/>
    <property type="match status" value="1"/>
</dbReference>
<evidence type="ECO:0000256" key="7">
    <source>
        <dbReference type="ARBA" id="ARBA00023014"/>
    </source>
</evidence>
<dbReference type="PIRSF" id="PIRSF005572">
    <property type="entry name" value="NifS"/>
    <property type="match status" value="1"/>
</dbReference>
<dbReference type="EMBL" id="AP014879">
    <property type="protein sequence ID" value="BAV33989.1"/>
    <property type="molecule type" value="Genomic_DNA"/>
</dbReference>
<keyword evidence="4" id="KW-0479">Metal-binding</keyword>
<dbReference type="InParanoid" id="A0A1B4XGV5"/>
<dbReference type="Proteomes" id="UP000243180">
    <property type="component" value="Chromosome"/>
</dbReference>
<dbReference type="SUPFAM" id="SSF53383">
    <property type="entry name" value="PLP-dependent transferases"/>
    <property type="match status" value="1"/>
</dbReference>
<evidence type="ECO:0000256" key="1">
    <source>
        <dbReference type="ARBA" id="ARBA00001933"/>
    </source>
</evidence>
<dbReference type="InterPro" id="IPR000192">
    <property type="entry name" value="Aminotrans_V_dom"/>
</dbReference>
<comment type="cofactor">
    <cofactor evidence="1">
        <name>pyridoxal 5'-phosphate</name>
        <dbReference type="ChEBI" id="CHEBI:597326"/>
    </cofactor>
</comment>
<dbReference type="InterPro" id="IPR015422">
    <property type="entry name" value="PyrdxlP-dep_Trfase_small"/>
</dbReference>
<evidence type="ECO:0000256" key="6">
    <source>
        <dbReference type="ARBA" id="ARBA00023004"/>
    </source>
</evidence>
<dbReference type="PANTHER" id="PTHR11601:SF34">
    <property type="entry name" value="CYSTEINE DESULFURASE"/>
    <property type="match status" value="1"/>
</dbReference>
<organism evidence="10 11">
    <name type="scientific">Sulfuricaulis limicola</name>
    <dbReference type="NCBI Taxonomy" id="1620215"/>
    <lineage>
        <taxon>Bacteria</taxon>
        <taxon>Pseudomonadati</taxon>
        <taxon>Pseudomonadota</taxon>
        <taxon>Gammaproteobacteria</taxon>
        <taxon>Acidiferrobacterales</taxon>
        <taxon>Acidiferrobacteraceae</taxon>
        <taxon>Sulfuricaulis</taxon>
    </lineage>
</organism>
<dbReference type="GO" id="GO:0051536">
    <property type="term" value="F:iron-sulfur cluster binding"/>
    <property type="evidence" value="ECO:0007669"/>
    <property type="project" value="UniProtKB-KW"/>
</dbReference>
<dbReference type="KEGG" id="slim:SCL_1686"/>
<keyword evidence="5" id="KW-0663">Pyridoxal phosphate</keyword>
<dbReference type="Gene3D" id="3.40.640.10">
    <property type="entry name" value="Type I PLP-dependent aspartate aminotransferase-like (Major domain)"/>
    <property type="match status" value="1"/>
</dbReference>
<dbReference type="PANTHER" id="PTHR11601">
    <property type="entry name" value="CYSTEINE DESULFURYLASE FAMILY MEMBER"/>
    <property type="match status" value="1"/>
</dbReference>
<evidence type="ECO:0000256" key="8">
    <source>
        <dbReference type="ARBA" id="ARBA00050776"/>
    </source>
</evidence>
<dbReference type="GO" id="GO:0031071">
    <property type="term" value="F:cysteine desulfurase activity"/>
    <property type="evidence" value="ECO:0007669"/>
    <property type="project" value="UniProtKB-EC"/>
</dbReference>
<comment type="similarity">
    <text evidence="2">Belongs to the class-V pyridoxal-phosphate-dependent aminotransferase family. NifS/IscS subfamily.</text>
</comment>
<dbReference type="InterPro" id="IPR015421">
    <property type="entry name" value="PyrdxlP-dep_Trfase_major"/>
</dbReference>
<dbReference type="OrthoDB" id="9808002at2"/>
<gene>
    <name evidence="10" type="ORF">SCL_1686</name>
</gene>
<proteinExistence type="inferred from homology"/>
<dbReference type="RefSeq" id="WP_096360783.1">
    <property type="nucleotide sequence ID" value="NZ_AP014879.1"/>
</dbReference>
<accession>A0A1B4XGV5</accession>
<protein>
    <submittedName>
        <fullName evidence="10">Cysteine desulfurase</fullName>
    </submittedName>
</protein>
<sequence length="382" mass="39770">MPVYLDHNATSPLDARVLEAMLPYLTEQQGNPSSVHRYGRAARAAVDRAREQVAELVNAHPTQVIFTGGGTEASNLAIKGFAALQPPGRIVIGATEHPSVAEPAESLKKSGWHVSVLPVDGQGRLIETETEALLKLRPQMVSVMWANNETGVIQDTPALAARVRANGGVMHTDAVQATGKIEVDFSASGAHLMSLSAHKLNGPKGVGALIADKSVELMPLLQGGGQEKGQRSGTENVAGIAGFGAAASLAKAQLAGYGARMRSLRDRLESELQALGDIEIFGAQANRLPNTVCFGTQGVDGETLLLNLDRAGIAVSSGSACASSHREPSPVLQAMGVDPAVALSAIRVSFGAGNTAQDVEAFIAALTAQMRQLRRMAGRAVG</sequence>
<evidence type="ECO:0000259" key="9">
    <source>
        <dbReference type="Pfam" id="PF00266"/>
    </source>
</evidence>
<keyword evidence="3" id="KW-0808">Transferase</keyword>
<dbReference type="InterPro" id="IPR016454">
    <property type="entry name" value="Cysteine_dSase"/>
</dbReference>
<evidence type="ECO:0000256" key="2">
    <source>
        <dbReference type="ARBA" id="ARBA00006490"/>
    </source>
</evidence>
<feature type="domain" description="Aminotransferase class V" evidence="9">
    <location>
        <begin position="3"/>
        <end position="362"/>
    </location>
</feature>
<reference evidence="10 11" key="1">
    <citation type="submission" date="2015-05" db="EMBL/GenBank/DDBJ databases">
        <title>Complete genome sequence of a sulfur-oxidizing gammaproteobacterium strain HA5.</title>
        <authorList>
            <person name="Miura A."/>
            <person name="Kojima H."/>
            <person name="Fukui M."/>
        </authorList>
    </citation>
    <scope>NUCLEOTIDE SEQUENCE [LARGE SCALE GENOMIC DNA]</scope>
    <source>
        <strain evidence="10 11">HA5</strain>
    </source>
</reference>
<evidence type="ECO:0000313" key="10">
    <source>
        <dbReference type="EMBL" id="BAV33989.1"/>
    </source>
</evidence>
<comment type="catalytic activity">
    <reaction evidence="8">
        <text>(sulfur carrier)-H + L-cysteine = (sulfur carrier)-SH + L-alanine</text>
        <dbReference type="Rhea" id="RHEA:43892"/>
        <dbReference type="Rhea" id="RHEA-COMP:14737"/>
        <dbReference type="Rhea" id="RHEA-COMP:14739"/>
        <dbReference type="ChEBI" id="CHEBI:29917"/>
        <dbReference type="ChEBI" id="CHEBI:35235"/>
        <dbReference type="ChEBI" id="CHEBI:57972"/>
        <dbReference type="ChEBI" id="CHEBI:64428"/>
        <dbReference type="EC" id="2.8.1.7"/>
    </reaction>
</comment>
<evidence type="ECO:0000256" key="4">
    <source>
        <dbReference type="ARBA" id="ARBA00022723"/>
    </source>
</evidence>
<dbReference type="GO" id="GO:0046872">
    <property type="term" value="F:metal ion binding"/>
    <property type="evidence" value="ECO:0007669"/>
    <property type="project" value="UniProtKB-KW"/>
</dbReference>
<evidence type="ECO:0000256" key="3">
    <source>
        <dbReference type="ARBA" id="ARBA00022679"/>
    </source>
</evidence>
<keyword evidence="6" id="KW-0408">Iron</keyword>